<name>A0A2P8D1L9_9BACT</name>
<dbReference type="AlphaFoldDB" id="A0A2P8D1L9"/>
<comment type="caution">
    <text evidence="1">The sequence shown here is derived from an EMBL/GenBank/DDBJ whole genome shotgun (WGS) entry which is preliminary data.</text>
</comment>
<evidence type="ECO:0000313" key="1">
    <source>
        <dbReference type="EMBL" id="PSK91107.1"/>
    </source>
</evidence>
<proteinExistence type="predicted"/>
<reference evidence="1 2" key="1">
    <citation type="submission" date="2018-03" db="EMBL/GenBank/DDBJ databases">
        <title>Genomic Encyclopedia of Type Strains, Phase III (KMG-III): the genomes of soil and plant-associated and newly described type strains.</title>
        <authorList>
            <person name="Whitman W."/>
        </authorList>
    </citation>
    <scope>NUCLEOTIDE SEQUENCE [LARGE SCALE GENOMIC DNA]</scope>
    <source>
        <strain evidence="1 2">CGMCC 1.12700</strain>
    </source>
</reference>
<dbReference type="EMBL" id="PYGD01000006">
    <property type="protein sequence ID" value="PSK91107.1"/>
    <property type="molecule type" value="Genomic_DNA"/>
</dbReference>
<dbReference type="Proteomes" id="UP000240572">
    <property type="component" value="Unassembled WGS sequence"/>
</dbReference>
<gene>
    <name evidence="1" type="ORF">B0I18_106118</name>
</gene>
<evidence type="ECO:0000313" key="2">
    <source>
        <dbReference type="Proteomes" id="UP000240572"/>
    </source>
</evidence>
<dbReference type="RefSeq" id="WP_106523716.1">
    <property type="nucleotide sequence ID" value="NZ_PYGD01000006.1"/>
</dbReference>
<accession>A0A2P8D1L9</accession>
<keyword evidence="2" id="KW-1185">Reference proteome</keyword>
<organism evidence="1 2">
    <name type="scientific">Taibaiella chishuiensis</name>
    <dbReference type="NCBI Taxonomy" id="1434707"/>
    <lineage>
        <taxon>Bacteria</taxon>
        <taxon>Pseudomonadati</taxon>
        <taxon>Bacteroidota</taxon>
        <taxon>Chitinophagia</taxon>
        <taxon>Chitinophagales</taxon>
        <taxon>Chitinophagaceae</taxon>
        <taxon>Taibaiella</taxon>
    </lineage>
</organism>
<sequence>MKKKNSNPLSLKKHTIVNLQSLTGGKDLSRDLGFSKVSEGCPPVTEGCNNTQGGGTCQRTIA</sequence>
<protein>
    <submittedName>
        <fullName evidence="1">Uncharacterized protein</fullName>
    </submittedName>
</protein>